<dbReference type="Gene3D" id="3.40.50.200">
    <property type="entry name" value="Peptidase S8/S53 domain"/>
    <property type="match status" value="1"/>
</dbReference>
<gene>
    <name evidence="9" type="primary">ssa1</name>
    <name evidence="9" type="ORF">NCTC10616_00233</name>
</gene>
<dbReference type="Pfam" id="PF03797">
    <property type="entry name" value="Autotransporter"/>
    <property type="match status" value="1"/>
</dbReference>
<feature type="active site" description="Charge relay system" evidence="5">
    <location>
        <position position="159"/>
    </location>
</feature>
<keyword evidence="3 5" id="KW-0378">Hydrolase</keyword>
<dbReference type="SUPFAM" id="SSF103515">
    <property type="entry name" value="Autotransporter"/>
    <property type="match status" value="1"/>
</dbReference>
<evidence type="ECO:0000256" key="3">
    <source>
        <dbReference type="ARBA" id="ARBA00022801"/>
    </source>
</evidence>
<dbReference type="InterPro" id="IPR036852">
    <property type="entry name" value="Peptidase_S8/S53_dom_sf"/>
</dbReference>
<feature type="domain" description="Autotransporter" evidence="8">
    <location>
        <begin position="821"/>
        <end position="1092"/>
    </location>
</feature>
<keyword evidence="4 5" id="KW-0720">Serine protease</keyword>
<dbReference type="GO" id="GO:0004252">
    <property type="term" value="F:serine-type endopeptidase activity"/>
    <property type="evidence" value="ECO:0007669"/>
    <property type="project" value="UniProtKB-UniRule"/>
</dbReference>
<evidence type="ECO:0000256" key="1">
    <source>
        <dbReference type="ARBA" id="ARBA00022670"/>
    </source>
</evidence>
<evidence type="ECO:0000259" key="8">
    <source>
        <dbReference type="PROSITE" id="PS51208"/>
    </source>
</evidence>
<evidence type="ECO:0000256" key="4">
    <source>
        <dbReference type="ARBA" id="ARBA00022825"/>
    </source>
</evidence>
<dbReference type="EMBL" id="UGRO01000002">
    <property type="protein sequence ID" value="SUA16593.1"/>
    <property type="molecule type" value="Genomic_DNA"/>
</dbReference>
<accession>A0A378VI35</accession>
<protein>
    <submittedName>
        <fullName evidence="9">Outer membrane peptidase</fullName>
        <ecNumber evidence="9">3.4.21.-</ecNumber>
    </submittedName>
</protein>
<dbReference type="PROSITE" id="PS00138">
    <property type="entry name" value="SUBTILASE_SER"/>
    <property type="match status" value="1"/>
</dbReference>
<evidence type="ECO:0000313" key="10">
    <source>
        <dbReference type="Proteomes" id="UP000254193"/>
    </source>
</evidence>
<dbReference type="EC" id="3.4.21.-" evidence="9"/>
<feature type="active site" description="Charge relay system" evidence="5">
    <location>
        <position position="459"/>
    </location>
</feature>
<dbReference type="InterPro" id="IPR005546">
    <property type="entry name" value="Autotransporte_beta"/>
</dbReference>
<comment type="similarity">
    <text evidence="5">Belongs to the peptidase S8 family.</text>
</comment>
<evidence type="ECO:0000256" key="5">
    <source>
        <dbReference type="PROSITE-ProRule" id="PRU01240"/>
    </source>
</evidence>
<dbReference type="SUPFAM" id="SSF52743">
    <property type="entry name" value="Subtilisin-like"/>
    <property type="match status" value="1"/>
</dbReference>
<dbReference type="GO" id="GO:0005886">
    <property type="term" value="C:plasma membrane"/>
    <property type="evidence" value="ECO:0007669"/>
    <property type="project" value="TreeGrafter"/>
</dbReference>
<dbReference type="PROSITE" id="PS51208">
    <property type="entry name" value="AUTOTRANSPORTER"/>
    <property type="match status" value="1"/>
</dbReference>
<keyword evidence="2 7" id="KW-0732">Signal</keyword>
<organism evidence="9 10">
    <name type="scientific">Neisseria lactamica</name>
    <dbReference type="NCBI Taxonomy" id="486"/>
    <lineage>
        <taxon>Bacteria</taxon>
        <taxon>Pseudomonadati</taxon>
        <taxon>Pseudomonadota</taxon>
        <taxon>Betaproteobacteria</taxon>
        <taxon>Neisseriales</taxon>
        <taxon>Neisseriaceae</taxon>
        <taxon>Neisseria</taxon>
    </lineage>
</organism>
<dbReference type="PANTHER" id="PTHR42884">
    <property type="entry name" value="PROPROTEIN CONVERTASE SUBTILISIN/KEXIN-RELATED"/>
    <property type="match status" value="1"/>
</dbReference>
<dbReference type="SMART" id="SM00869">
    <property type="entry name" value="Autotransporter"/>
    <property type="match status" value="1"/>
</dbReference>
<dbReference type="CDD" id="cd04848">
    <property type="entry name" value="Peptidases_S8_Autotransporter_serine_protease_like"/>
    <property type="match status" value="1"/>
</dbReference>
<dbReference type="Pfam" id="PF12951">
    <property type="entry name" value="PATR"/>
    <property type="match status" value="1"/>
</dbReference>
<dbReference type="NCBIfam" id="TIGR02601">
    <property type="entry name" value="autotrns_rpt"/>
    <property type="match status" value="1"/>
</dbReference>
<dbReference type="InterPro" id="IPR034061">
    <property type="entry name" value="Peptidases_S8_Autotransporter"/>
</dbReference>
<dbReference type="PANTHER" id="PTHR42884:SF14">
    <property type="entry name" value="NEUROENDOCRINE CONVERTASE 1"/>
    <property type="match status" value="1"/>
</dbReference>
<dbReference type="Gene3D" id="2.40.128.130">
    <property type="entry name" value="Autotransporter beta-domain"/>
    <property type="match status" value="1"/>
</dbReference>
<dbReference type="InterPro" id="IPR015500">
    <property type="entry name" value="Peptidase_S8_subtilisin-rel"/>
</dbReference>
<feature type="compositionally biased region" description="Low complexity" evidence="6">
    <location>
        <begin position="58"/>
        <end position="67"/>
    </location>
</feature>
<dbReference type="PROSITE" id="PS51257">
    <property type="entry name" value="PROKAR_LIPOPROTEIN"/>
    <property type="match status" value="1"/>
</dbReference>
<dbReference type="RefSeq" id="WP_115118538.1">
    <property type="nucleotide sequence ID" value="NZ_UGRO01000002.1"/>
</dbReference>
<dbReference type="Pfam" id="PF00082">
    <property type="entry name" value="Peptidase_S8"/>
    <property type="match status" value="1"/>
</dbReference>
<name>A0A378VI35_NEILA</name>
<feature type="active site" description="Charge relay system" evidence="5">
    <location>
        <position position="251"/>
    </location>
</feature>
<feature type="compositionally biased region" description="Polar residues" evidence="6">
    <location>
        <begin position="39"/>
        <end position="57"/>
    </location>
</feature>
<evidence type="ECO:0000313" key="9">
    <source>
        <dbReference type="EMBL" id="SUA16593.1"/>
    </source>
</evidence>
<evidence type="ECO:0000256" key="7">
    <source>
        <dbReference type="SAM" id="SignalP"/>
    </source>
</evidence>
<dbReference type="InterPro" id="IPR000209">
    <property type="entry name" value="Peptidase_S8/S53_dom"/>
</dbReference>
<dbReference type="PRINTS" id="PR00723">
    <property type="entry name" value="SUBTILISIN"/>
</dbReference>
<keyword evidence="10" id="KW-1185">Reference proteome</keyword>
<feature type="region of interest" description="Disordered" evidence="6">
    <location>
        <begin position="29"/>
        <end position="73"/>
    </location>
</feature>
<feature type="signal peptide" evidence="7">
    <location>
        <begin position="1"/>
        <end position="26"/>
    </location>
</feature>
<reference evidence="9 10" key="1">
    <citation type="submission" date="2018-06" db="EMBL/GenBank/DDBJ databases">
        <authorList>
            <consortium name="Pathogen Informatics"/>
            <person name="Doyle S."/>
        </authorList>
    </citation>
    <scope>NUCLEOTIDE SEQUENCE [LARGE SCALE GENOMIC DNA]</scope>
    <source>
        <strain evidence="9 10">NCTC10616</strain>
    </source>
</reference>
<sequence length="1092" mass="116935">MNKLILNTKLKTVAAVCATIFLTACGGGGGGGGGSGSSPDWNSTPTAPGVSNTGSANTPDTPDTPDTLEPDKPGFGNNCKGYALCVADHLKPDSTENAPAPNLNINPVAGELPPVLNGYPEANPRLNFNDLTQYKNAINLKTAHDLGYKGKGAVVGVVDNDISDYAELFGSATRISYGCSGHQAGISELDRLACPGIVSDGTEDMNIDPAYLTVKVRPFDVYDNAKLNRVFRDFENPTFQHGAPHSDTLNHMDTVSYLLAGRAVPGYGTGGVAPEAKLVGYDVRDKFDEKNIIEGWQYAISKGAKIINNSYGVSNVRNDDEYSYSPPNVSDLEHVAQFNMTADSPSFRKMDEHIRKDGTLFVFAAGNDGLTYGSYEGLLPYAYPKAQKGLIVAAGVENDGTIAKSSNRCGLMAQWCLSAPYQPGVLFKGRQYVDALDKNMVIRGSNDEPLLGLGGRGTSFSAPLVSGTAALVLGRYPWMSNDNLRTTILTTAQDIGAKGVDSVYGWGLLNAGKAIKGPAQFAFGMFDANVTGEDTVSFFENDISGNGGLNKTGDGRLILDGENTYTGVTNVMGGMLSVNKSITSDVYSGSKFHLNDNARVKGNVQVDVNGFLFGGNNSTIDGNLTFTQNGNLFVQLGDVLNVTGKTEFGDTGGIWLGGVSKYYARPNERLITFLRSDGGITAKDGQVQRVYADGEMVSRDKVGTATGKDLYYSLRRNNVNTVAMTVKERLDPVLAHNVVQGGRNLENLMEEADKLSDKELATGSYAQTGRLLIRAQSERTDGTATMLEQLAAGIHANSTNVFAETQSRRLKSTADKLDRPLKTGETDVFAETKRDTGDWKHGAASGGLTDFRQTLGVKYQAGEQTTLAAAFDAGQTKWDENTRGSAAVNSFSLNAGVRHNLDNMTFVKALLGYSGYKNKTARLNGVDIRAEGEAEGSLTQAALLSGFRLPVFGSGLLETEIGARLDILRQKAFEEKGGALAWKADKLSETTPVGLLNVRLTQPLNDKTALFGFAGVEHDFKKRDYALTGMFKGANQARGKTGAWDMPQTRWNAGLGIRAELGRGWSAFGNYEYTGSRSYKSNSLKAGVGYRF</sequence>
<dbReference type="InterPro" id="IPR036709">
    <property type="entry name" value="Autotransporte_beta_dom_sf"/>
</dbReference>
<keyword evidence="1 5" id="KW-0645">Protease</keyword>
<dbReference type="AlphaFoldDB" id="A0A378VI35"/>
<dbReference type="GO" id="GO:0016485">
    <property type="term" value="P:protein processing"/>
    <property type="evidence" value="ECO:0007669"/>
    <property type="project" value="TreeGrafter"/>
</dbReference>
<feature type="chain" id="PRO_5016656753" evidence="7">
    <location>
        <begin position="27"/>
        <end position="1092"/>
    </location>
</feature>
<dbReference type="PROSITE" id="PS51892">
    <property type="entry name" value="SUBTILASE"/>
    <property type="match status" value="1"/>
</dbReference>
<evidence type="ECO:0000256" key="2">
    <source>
        <dbReference type="ARBA" id="ARBA00022729"/>
    </source>
</evidence>
<evidence type="ECO:0000256" key="6">
    <source>
        <dbReference type="SAM" id="MobiDB-lite"/>
    </source>
</evidence>
<dbReference type="InterPro" id="IPR013425">
    <property type="entry name" value="Autotrns_rpt"/>
</dbReference>
<dbReference type="Proteomes" id="UP000254193">
    <property type="component" value="Unassembled WGS sequence"/>
</dbReference>
<proteinExistence type="inferred from homology"/>
<dbReference type="InterPro" id="IPR023828">
    <property type="entry name" value="Peptidase_S8_Ser-AS"/>
</dbReference>